<evidence type="ECO:0000259" key="1">
    <source>
        <dbReference type="Pfam" id="PF00753"/>
    </source>
</evidence>
<dbReference type="InterPro" id="IPR052159">
    <property type="entry name" value="Competence_DNA_uptake"/>
</dbReference>
<dbReference type="Gene3D" id="3.60.15.10">
    <property type="entry name" value="Ribonuclease Z/Hydroxyacylglutathione hydrolase-like"/>
    <property type="match status" value="1"/>
</dbReference>
<dbReference type="InterPro" id="IPR036866">
    <property type="entry name" value="RibonucZ/Hydroxyglut_hydro"/>
</dbReference>
<dbReference type="InterPro" id="IPR001279">
    <property type="entry name" value="Metallo-B-lactamas"/>
</dbReference>
<dbReference type="Pfam" id="PF00753">
    <property type="entry name" value="Lactamase_B"/>
    <property type="match status" value="1"/>
</dbReference>
<dbReference type="SUPFAM" id="SSF56281">
    <property type="entry name" value="Metallo-hydrolase/oxidoreductase"/>
    <property type="match status" value="1"/>
</dbReference>
<organism evidence="2 3">
    <name type="scientific">Pseudomonas syringae pv. maculicola</name>
    <dbReference type="NCBI Taxonomy" id="59511"/>
    <lineage>
        <taxon>Bacteria</taxon>
        <taxon>Pseudomonadati</taxon>
        <taxon>Pseudomonadota</taxon>
        <taxon>Gammaproteobacteria</taxon>
        <taxon>Pseudomonadales</taxon>
        <taxon>Pseudomonadaceae</taxon>
        <taxon>Pseudomonas</taxon>
    </lineage>
</organism>
<feature type="domain" description="Metallo-beta-lactamase" evidence="1">
    <location>
        <begin position="10"/>
        <end position="103"/>
    </location>
</feature>
<sequence length="103" mass="11205">MVVPAMRKSGVRHLDLMLISHADADHAGGAAAVHRAFPVNRVLGGELTRLAPQLDARLCENNERWEWDGVVFSTWRWEQAPNGNAGSCMLSVDAGGERLLLTG</sequence>
<feature type="non-terminal residue" evidence="2">
    <location>
        <position position="103"/>
    </location>
</feature>
<evidence type="ECO:0000313" key="2">
    <source>
        <dbReference type="EMBL" id="RML75697.1"/>
    </source>
</evidence>
<gene>
    <name evidence="2" type="ORF">APX70_07915</name>
</gene>
<dbReference type="Proteomes" id="UP000282378">
    <property type="component" value="Unassembled WGS sequence"/>
</dbReference>
<dbReference type="PANTHER" id="PTHR30619">
    <property type="entry name" value="DNA INTERNALIZATION/COMPETENCE PROTEIN COMEC/REC2"/>
    <property type="match status" value="1"/>
</dbReference>
<evidence type="ECO:0000313" key="3">
    <source>
        <dbReference type="Proteomes" id="UP000282378"/>
    </source>
</evidence>
<name>A0A3M2YIM1_PSEYM</name>
<dbReference type="PANTHER" id="PTHR30619:SF1">
    <property type="entry name" value="RECOMBINATION PROTEIN 2"/>
    <property type="match status" value="1"/>
</dbReference>
<comment type="caution">
    <text evidence="2">The sequence shown here is derived from an EMBL/GenBank/DDBJ whole genome shotgun (WGS) entry which is preliminary data.</text>
</comment>
<protein>
    <submittedName>
        <fullName evidence="2">DNA internalization-related competence protein ComEC/Rec2</fullName>
    </submittedName>
</protein>
<dbReference type="EMBL" id="RBNL01002280">
    <property type="protein sequence ID" value="RML75697.1"/>
    <property type="molecule type" value="Genomic_DNA"/>
</dbReference>
<proteinExistence type="predicted"/>
<accession>A0A3M2YIM1</accession>
<dbReference type="AlphaFoldDB" id="A0A3M2YIM1"/>
<reference evidence="2 3" key="1">
    <citation type="submission" date="2018-08" db="EMBL/GenBank/DDBJ databases">
        <title>Recombination of ecologically and evolutionarily significant loci maintains genetic cohesion in the Pseudomonas syringae species complex.</title>
        <authorList>
            <person name="Dillon M."/>
            <person name="Thakur S."/>
            <person name="Almeida R.N.D."/>
            <person name="Weir B.S."/>
            <person name="Guttman D.S."/>
        </authorList>
    </citation>
    <scope>NUCLEOTIDE SEQUENCE [LARGE SCALE GENOMIC DNA]</scope>
    <source>
        <strain evidence="2 3">88_10</strain>
    </source>
</reference>